<keyword evidence="5" id="KW-0547">Nucleotide-binding</keyword>
<comment type="catalytic activity">
    <reaction evidence="1">
        <text>ATP + protein L-histidine = ADP + protein N-phospho-L-histidine.</text>
        <dbReference type="EC" id="2.7.13.3"/>
    </reaction>
</comment>
<dbReference type="RefSeq" id="WP_382394768.1">
    <property type="nucleotide sequence ID" value="NZ_JBHTCQ010000002.1"/>
</dbReference>
<evidence type="ECO:0000259" key="10">
    <source>
        <dbReference type="Pfam" id="PF07730"/>
    </source>
</evidence>
<proteinExistence type="predicted"/>
<dbReference type="Gene3D" id="1.20.5.1930">
    <property type="match status" value="1"/>
</dbReference>
<organism evidence="11 12">
    <name type="scientific">Georgenia alba</name>
    <dbReference type="NCBI Taxonomy" id="2233858"/>
    <lineage>
        <taxon>Bacteria</taxon>
        <taxon>Bacillati</taxon>
        <taxon>Actinomycetota</taxon>
        <taxon>Actinomycetes</taxon>
        <taxon>Micrococcales</taxon>
        <taxon>Bogoriellaceae</taxon>
        <taxon>Georgenia</taxon>
    </lineage>
</organism>
<evidence type="ECO:0000256" key="1">
    <source>
        <dbReference type="ARBA" id="ARBA00000085"/>
    </source>
</evidence>
<keyword evidence="12" id="KW-1185">Reference proteome</keyword>
<feature type="transmembrane region" description="Helical" evidence="9">
    <location>
        <begin position="12"/>
        <end position="34"/>
    </location>
</feature>
<evidence type="ECO:0000256" key="6">
    <source>
        <dbReference type="ARBA" id="ARBA00022777"/>
    </source>
</evidence>
<keyword evidence="9" id="KW-0812">Transmembrane</keyword>
<name>A0ABW2Q9K9_9MICO</name>
<keyword evidence="3" id="KW-0597">Phosphoprotein</keyword>
<feature type="transmembrane region" description="Helical" evidence="9">
    <location>
        <begin position="65"/>
        <end position="87"/>
    </location>
</feature>
<dbReference type="Pfam" id="PF07730">
    <property type="entry name" value="HisKA_3"/>
    <property type="match status" value="1"/>
</dbReference>
<dbReference type="Proteomes" id="UP001596455">
    <property type="component" value="Unassembled WGS sequence"/>
</dbReference>
<feature type="transmembrane region" description="Helical" evidence="9">
    <location>
        <begin position="40"/>
        <end position="58"/>
    </location>
</feature>
<dbReference type="SUPFAM" id="SSF55874">
    <property type="entry name" value="ATPase domain of HSP90 chaperone/DNA topoisomerase II/histidine kinase"/>
    <property type="match status" value="1"/>
</dbReference>
<dbReference type="PANTHER" id="PTHR24421">
    <property type="entry name" value="NITRATE/NITRITE SENSOR PROTEIN NARX-RELATED"/>
    <property type="match status" value="1"/>
</dbReference>
<protein>
    <recommendedName>
        <fullName evidence="2">histidine kinase</fullName>
        <ecNumber evidence="2">2.7.13.3</ecNumber>
    </recommendedName>
</protein>
<feature type="domain" description="Signal transduction histidine kinase subgroup 3 dimerisation and phosphoacceptor" evidence="10">
    <location>
        <begin position="171"/>
        <end position="231"/>
    </location>
</feature>
<evidence type="ECO:0000256" key="7">
    <source>
        <dbReference type="ARBA" id="ARBA00022840"/>
    </source>
</evidence>
<dbReference type="EMBL" id="JBHTCQ010000002">
    <property type="protein sequence ID" value="MFC7405906.1"/>
    <property type="molecule type" value="Genomic_DNA"/>
</dbReference>
<dbReference type="InterPro" id="IPR050482">
    <property type="entry name" value="Sensor_HK_TwoCompSys"/>
</dbReference>
<dbReference type="EC" id="2.7.13.3" evidence="2"/>
<reference evidence="12" key="1">
    <citation type="journal article" date="2019" name="Int. J. Syst. Evol. Microbiol.">
        <title>The Global Catalogue of Microorganisms (GCM) 10K type strain sequencing project: providing services to taxonomists for standard genome sequencing and annotation.</title>
        <authorList>
            <consortium name="The Broad Institute Genomics Platform"/>
            <consortium name="The Broad Institute Genome Sequencing Center for Infectious Disease"/>
            <person name="Wu L."/>
            <person name="Ma J."/>
        </authorList>
    </citation>
    <scope>NUCLEOTIDE SEQUENCE [LARGE SCALE GENOMIC DNA]</scope>
    <source>
        <strain evidence="12">JCM 1490</strain>
    </source>
</reference>
<dbReference type="Gene3D" id="3.30.565.10">
    <property type="entry name" value="Histidine kinase-like ATPase, C-terminal domain"/>
    <property type="match status" value="1"/>
</dbReference>
<evidence type="ECO:0000256" key="3">
    <source>
        <dbReference type="ARBA" id="ARBA00022553"/>
    </source>
</evidence>
<feature type="transmembrane region" description="Helical" evidence="9">
    <location>
        <begin position="107"/>
        <end position="124"/>
    </location>
</feature>
<comment type="caution">
    <text evidence="11">The sequence shown here is derived from an EMBL/GenBank/DDBJ whole genome shotgun (WGS) entry which is preliminary data.</text>
</comment>
<evidence type="ECO:0000256" key="2">
    <source>
        <dbReference type="ARBA" id="ARBA00012438"/>
    </source>
</evidence>
<dbReference type="CDD" id="cd16917">
    <property type="entry name" value="HATPase_UhpB-NarQ-NarX-like"/>
    <property type="match status" value="1"/>
</dbReference>
<sequence length="368" mass="38646">MRNAAARRWGAADVVPALVLLGTVPMTVAAGRWAHMPHRAVDWLALVLVGACPLALLWRRRRPRLVLAVVAVLVGTYLVVGYTYGPVLVSYAVAVYSVARHVPPRGALPWVALSAVVLVAHVLTDGRTVTGVLPGSAWAVVPFAIGAAVRNSAEAADRARADAVRQGVDAERLRVAQEVHDVVGHGLAAIKMQADVALHLDDPAQARRALHAISDTSGEALRDLRGTLAAVQGGGAPREPGPGLDRLADLTARMEASGMSVTLTWPERGRPVPAAVDVVAYRVVQESLTNVLKHAAERRARVTIEHRDGNLLVRVTSPLPPDGPPAVAGGLGIPGMRERVTALGGAFRAGPAHGSFEVEAVIPLGEQL</sequence>
<dbReference type="PANTHER" id="PTHR24421:SF10">
    <property type="entry name" value="NITRATE_NITRITE SENSOR PROTEIN NARQ"/>
    <property type="match status" value="1"/>
</dbReference>
<keyword evidence="8" id="KW-0902">Two-component regulatory system</keyword>
<dbReference type="GO" id="GO:0016301">
    <property type="term" value="F:kinase activity"/>
    <property type="evidence" value="ECO:0007669"/>
    <property type="project" value="UniProtKB-KW"/>
</dbReference>
<keyword evidence="6 11" id="KW-0418">Kinase</keyword>
<evidence type="ECO:0000256" key="9">
    <source>
        <dbReference type="SAM" id="Phobius"/>
    </source>
</evidence>
<dbReference type="InterPro" id="IPR036890">
    <property type="entry name" value="HATPase_C_sf"/>
</dbReference>
<keyword evidence="4" id="KW-0808">Transferase</keyword>
<evidence type="ECO:0000256" key="5">
    <source>
        <dbReference type="ARBA" id="ARBA00022741"/>
    </source>
</evidence>
<evidence type="ECO:0000256" key="4">
    <source>
        <dbReference type="ARBA" id="ARBA00022679"/>
    </source>
</evidence>
<dbReference type="InterPro" id="IPR011712">
    <property type="entry name" value="Sig_transdc_His_kin_sub3_dim/P"/>
</dbReference>
<keyword evidence="9" id="KW-1133">Transmembrane helix</keyword>
<evidence type="ECO:0000256" key="8">
    <source>
        <dbReference type="ARBA" id="ARBA00023012"/>
    </source>
</evidence>
<evidence type="ECO:0000313" key="12">
    <source>
        <dbReference type="Proteomes" id="UP001596455"/>
    </source>
</evidence>
<evidence type="ECO:0000313" key="11">
    <source>
        <dbReference type="EMBL" id="MFC7405906.1"/>
    </source>
</evidence>
<keyword evidence="9" id="KW-0472">Membrane</keyword>
<gene>
    <name evidence="11" type="ORF">ACFQQL_12350</name>
</gene>
<accession>A0ABW2Q9K9</accession>
<keyword evidence="7" id="KW-0067">ATP-binding</keyword>